<evidence type="ECO:0000256" key="1">
    <source>
        <dbReference type="ARBA" id="ARBA00010641"/>
    </source>
</evidence>
<reference evidence="7" key="2">
    <citation type="journal article" date="2021" name="PeerJ">
        <title>Extensive microbial diversity within the chicken gut microbiome revealed by metagenomics and culture.</title>
        <authorList>
            <person name="Gilroy R."/>
            <person name="Ravi A."/>
            <person name="Getino M."/>
            <person name="Pursley I."/>
            <person name="Horton D.L."/>
            <person name="Alikhan N.F."/>
            <person name="Baker D."/>
            <person name="Gharbi K."/>
            <person name="Hall N."/>
            <person name="Watson M."/>
            <person name="Adriaenssens E.M."/>
            <person name="Foster-Nyarko E."/>
            <person name="Jarju S."/>
            <person name="Secka A."/>
            <person name="Antonio M."/>
            <person name="Oren A."/>
            <person name="Chaudhuri R.R."/>
            <person name="La Ragione R."/>
            <person name="Hildebrand F."/>
            <person name="Pallen M.J."/>
        </authorList>
    </citation>
    <scope>NUCLEOTIDE SEQUENCE</scope>
    <source>
        <strain evidence="7">ChiHjej13B12-12457</strain>
    </source>
</reference>
<comment type="caution">
    <text evidence="7">The sequence shown here is derived from an EMBL/GenBank/DDBJ whole genome shotgun (WGS) entry which is preliminary data.</text>
</comment>
<dbReference type="InterPro" id="IPR039425">
    <property type="entry name" value="RNA_pol_sigma-70-like"/>
</dbReference>
<evidence type="ECO:0000256" key="2">
    <source>
        <dbReference type="ARBA" id="ARBA00023015"/>
    </source>
</evidence>
<dbReference type="Proteomes" id="UP000886744">
    <property type="component" value="Unassembled WGS sequence"/>
</dbReference>
<evidence type="ECO:0000259" key="6">
    <source>
        <dbReference type="Pfam" id="PF08281"/>
    </source>
</evidence>
<dbReference type="PANTHER" id="PTHR43133:SF46">
    <property type="entry name" value="RNA POLYMERASE SIGMA-70 FACTOR ECF SUBFAMILY"/>
    <property type="match status" value="1"/>
</dbReference>
<dbReference type="Gene3D" id="1.10.10.10">
    <property type="entry name" value="Winged helix-like DNA-binding domain superfamily/Winged helix DNA-binding domain"/>
    <property type="match status" value="1"/>
</dbReference>
<dbReference type="EMBL" id="DVHI01000044">
    <property type="protein sequence ID" value="HIR62579.1"/>
    <property type="molecule type" value="Genomic_DNA"/>
</dbReference>
<keyword evidence="3" id="KW-0731">Sigma factor</keyword>
<dbReference type="PANTHER" id="PTHR43133">
    <property type="entry name" value="RNA POLYMERASE ECF-TYPE SIGMA FACTO"/>
    <property type="match status" value="1"/>
</dbReference>
<protein>
    <submittedName>
        <fullName evidence="7">RNA polymerase sigma factor</fullName>
    </submittedName>
</protein>
<dbReference type="InterPro" id="IPR013325">
    <property type="entry name" value="RNA_pol_sigma_r2"/>
</dbReference>
<comment type="similarity">
    <text evidence="1">Belongs to the sigma-70 factor family. ECF subfamily.</text>
</comment>
<reference evidence="7" key="1">
    <citation type="submission" date="2020-10" db="EMBL/GenBank/DDBJ databases">
        <authorList>
            <person name="Gilroy R."/>
        </authorList>
    </citation>
    <scope>NUCLEOTIDE SEQUENCE</scope>
    <source>
        <strain evidence="7">ChiHjej13B12-12457</strain>
    </source>
</reference>
<dbReference type="GO" id="GO:0006352">
    <property type="term" value="P:DNA-templated transcription initiation"/>
    <property type="evidence" value="ECO:0007669"/>
    <property type="project" value="InterPro"/>
</dbReference>
<feature type="domain" description="RNA polymerase sigma-70 region 2" evidence="5">
    <location>
        <begin position="27"/>
        <end position="96"/>
    </location>
</feature>
<dbReference type="Pfam" id="PF08281">
    <property type="entry name" value="Sigma70_r4_2"/>
    <property type="match status" value="1"/>
</dbReference>
<accession>A0A9D1E0J7</accession>
<keyword evidence="4" id="KW-0804">Transcription</keyword>
<evidence type="ECO:0000313" key="7">
    <source>
        <dbReference type="EMBL" id="HIR62579.1"/>
    </source>
</evidence>
<dbReference type="SUPFAM" id="SSF88946">
    <property type="entry name" value="Sigma2 domain of RNA polymerase sigma factors"/>
    <property type="match status" value="1"/>
</dbReference>
<feature type="domain" description="RNA polymerase sigma factor 70 region 4 type 2" evidence="6">
    <location>
        <begin position="124"/>
        <end position="174"/>
    </location>
</feature>
<dbReference type="Pfam" id="PF04542">
    <property type="entry name" value="Sigma70_r2"/>
    <property type="match status" value="1"/>
</dbReference>
<proteinExistence type="inferred from homology"/>
<dbReference type="Gene3D" id="1.10.1740.10">
    <property type="match status" value="1"/>
</dbReference>
<gene>
    <name evidence="7" type="ORF">IAC94_03530</name>
</gene>
<organism evidence="7 8">
    <name type="scientific">Candidatus Coprenecus avistercoris</name>
    <dbReference type="NCBI Taxonomy" id="2840730"/>
    <lineage>
        <taxon>Bacteria</taxon>
        <taxon>Pseudomonadati</taxon>
        <taxon>Bacteroidota</taxon>
        <taxon>Bacteroidia</taxon>
        <taxon>Bacteroidales</taxon>
        <taxon>Rikenellaceae</taxon>
        <taxon>Rikenellaceae incertae sedis</taxon>
        <taxon>Candidatus Coprenecus</taxon>
    </lineage>
</organism>
<sequence>MSGRQPDPEIRLIRAAVEGDHQAVKSLYEAHIGYLTAVCSRYIAGDEDVRDILQESFVRIFGSLDRFRYKGKGSLRAWMTRIVVNDALKFLRDSGRISTVELKDTVHDTAEEEETDVGSVPPEEMQRIIRCLPDPYRTVFNLYVFQQMSHKEIAAALGMAPGTSASCLHRAKNMLVKMVNDYKNERNA</sequence>
<dbReference type="InterPro" id="IPR013324">
    <property type="entry name" value="RNA_pol_sigma_r3/r4-like"/>
</dbReference>
<dbReference type="InterPro" id="IPR013249">
    <property type="entry name" value="RNA_pol_sigma70_r4_t2"/>
</dbReference>
<dbReference type="AlphaFoldDB" id="A0A9D1E0J7"/>
<evidence type="ECO:0000256" key="4">
    <source>
        <dbReference type="ARBA" id="ARBA00023163"/>
    </source>
</evidence>
<dbReference type="GO" id="GO:0016987">
    <property type="term" value="F:sigma factor activity"/>
    <property type="evidence" value="ECO:0007669"/>
    <property type="project" value="UniProtKB-KW"/>
</dbReference>
<keyword evidence="2" id="KW-0805">Transcription regulation</keyword>
<evidence type="ECO:0000313" key="8">
    <source>
        <dbReference type="Proteomes" id="UP000886744"/>
    </source>
</evidence>
<dbReference type="InterPro" id="IPR007627">
    <property type="entry name" value="RNA_pol_sigma70_r2"/>
</dbReference>
<dbReference type="InterPro" id="IPR014284">
    <property type="entry name" value="RNA_pol_sigma-70_dom"/>
</dbReference>
<dbReference type="SUPFAM" id="SSF88659">
    <property type="entry name" value="Sigma3 and sigma4 domains of RNA polymerase sigma factors"/>
    <property type="match status" value="1"/>
</dbReference>
<evidence type="ECO:0000259" key="5">
    <source>
        <dbReference type="Pfam" id="PF04542"/>
    </source>
</evidence>
<evidence type="ECO:0000256" key="3">
    <source>
        <dbReference type="ARBA" id="ARBA00023082"/>
    </source>
</evidence>
<dbReference type="CDD" id="cd06171">
    <property type="entry name" value="Sigma70_r4"/>
    <property type="match status" value="1"/>
</dbReference>
<dbReference type="GO" id="GO:0003677">
    <property type="term" value="F:DNA binding"/>
    <property type="evidence" value="ECO:0007669"/>
    <property type="project" value="InterPro"/>
</dbReference>
<dbReference type="NCBIfam" id="TIGR02937">
    <property type="entry name" value="sigma70-ECF"/>
    <property type="match status" value="1"/>
</dbReference>
<dbReference type="InterPro" id="IPR036388">
    <property type="entry name" value="WH-like_DNA-bd_sf"/>
</dbReference>
<name>A0A9D1E0J7_9BACT</name>